<sequence length="400" mass="43283">MKPADVTGITISKTGAPDLTLAKNQAGKWQITAPKPLPADQDSVSSLLSSLSPLNSDRLLEEKAADLEAYGLEKPAAQISIREKNKSPQELLLGYDTPTGSGAYAALKGDPRVFIVASYHKTGLEKTENDLRDKRLLSFDSEKLSRVELTAKKQTMEFGRSKDQWQILEPKPLRADQTAVEDLVRSLGDAKMELSATEDEKKDLSAFSTGTPVATAKLTDVAGTEELEVRKNKNDYYAKSSAVTGVHKVSSSVGTSMDKSLEDFRNKKLFDFGWADPEKIEIHDGARSTLLTRSGSDWWSNGTKMDGGNVGTLVADLRDLTATKFPDHGFTSASIEITVTSDGAKRVEKAQIAKSGDDYVAKRETEPALYALSATAVKSFEEAAAGLKPAAPAKPEPKKK</sequence>
<dbReference type="Proteomes" id="UP000567293">
    <property type="component" value="Unassembled WGS sequence"/>
</dbReference>
<keyword evidence="3" id="KW-1185">Reference proteome</keyword>
<reference evidence="2" key="1">
    <citation type="submission" date="2020-06" db="EMBL/GenBank/DDBJ databases">
        <title>Legume-microbial interactions unlock mineral nutrients during tropical forest succession.</title>
        <authorList>
            <person name="Epihov D.Z."/>
        </authorList>
    </citation>
    <scope>NUCLEOTIDE SEQUENCE [LARGE SCALE GENOMIC DNA]</scope>
    <source>
        <strain evidence="2">Pan2503</strain>
    </source>
</reference>
<name>A0A7V8NL58_9BACT</name>
<dbReference type="InterPro" id="IPR025641">
    <property type="entry name" value="DUF4340"/>
</dbReference>
<gene>
    <name evidence="2" type="ORF">HRJ53_00195</name>
</gene>
<organism evidence="2 3">
    <name type="scientific">Candidatus Acidiferrum panamense</name>
    <dbReference type="NCBI Taxonomy" id="2741543"/>
    <lineage>
        <taxon>Bacteria</taxon>
        <taxon>Pseudomonadati</taxon>
        <taxon>Acidobacteriota</taxon>
        <taxon>Terriglobia</taxon>
        <taxon>Candidatus Acidiferrales</taxon>
        <taxon>Candidatus Acidiferrum</taxon>
    </lineage>
</organism>
<dbReference type="EMBL" id="JACDQQ010000021">
    <property type="protein sequence ID" value="MBA0083393.1"/>
    <property type="molecule type" value="Genomic_DNA"/>
</dbReference>
<comment type="caution">
    <text evidence="2">The sequence shown here is derived from an EMBL/GenBank/DDBJ whole genome shotgun (WGS) entry which is preliminary data.</text>
</comment>
<feature type="domain" description="DUF4340" evidence="1">
    <location>
        <begin position="29"/>
        <end position="166"/>
    </location>
</feature>
<evidence type="ECO:0000313" key="3">
    <source>
        <dbReference type="Proteomes" id="UP000567293"/>
    </source>
</evidence>
<dbReference type="AlphaFoldDB" id="A0A7V8NL58"/>
<proteinExistence type="predicted"/>
<accession>A0A7V8NL58</accession>
<dbReference type="Pfam" id="PF14238">
    <property type="entry name" value="DUF4340"/>
    <property type="match status" value="1"/>
</dbReference>
<protein>
    <submittedName>
        <fullName evidence="2">DUF4340 domain-containing protein</fullName>
    </submittedName>
</protein>
<evidence type="ECO:0000259" key="1">
    <source>
        <dbReference type="Pfam" id="PF14238"/>
    </source>
</evidence>
<evidence type="ECO:0000313" key="2">
    <source>
        <dbReference type="EMBL" id="MBA0083393.1"/>
    </source>
</evidence>